<protein>
    <submittedName>
        <fullName evidence="3">Uncharacterized protein</fullName>
    </submittedName>
</protein>
<keyword evidence="4" id="KW-1185">Reference proteome</keyword>
<organism evidence="3 4">
    <name type="scientific">Mycena metata</name>
    <dbReference type="NCBI Taxonomy" id="1033252"/>
    <lineage>
        <taxon>Eukaryota</taxon>
        <taxon>Fungi</taxon>
        <taxon>Dikarya</taxon>
        <taxon>Basidiomycota</taxon>
        <taxon>Agaricomycotina</taxon>
        <taxon>Agaricomycetes</taxon>
        <taxon>Agaricomycetidae</taxon>
        <taxon>Agaricales</taxon>
        <taxon>Marasmiineae</taxon>
        <taxon>Mycenaceae</taxon>
        <taxon>Mycena</taxon>
    </lineage>
</organism>
<evidence type="ECO:0000313" key="3">
    <source>
        <dbReference type="EMBL" id="KAJ7727461.1"/>
    </source>
</evidence>
<sequence length="351" mass="38376">MDALRLLVQPLVLGAWQHCRDCPQTFFLTAHFLDWLIFFLFALFLAHTCAVLRANYFLRTIPLIPPSTCASSRAPAPPLHPSSTFAPIPFHPPSHLHPFILTPKSLSDLHLSPDFLLFRMAALSRIRNDNAHAHASSASGCEGPVCPLYSFDFVVGARIVDADAGSVRSICAPIPPARAKGLVAGTATACVLCPFPGEYARRRRPPRAKPPILARDLGDPGASEIDGPTERNDSSCRGPQLHALVRVRISRGLDALGRAHASSSSGARLVVVRPPHQAECRPSRAEYGYAYAYARYTVSRVRQVAPSDPPAHEQHRSLSPLLLFSHPIPFFPFFPRLPPPSLLRNVAASLR</sequence>
<dbReference type="EMBL" id="JARKIB010000179">
    <property type="protein sequence ID" value="KAJ7727461.1"/>
    <property type="molecule type" value="Genomic_DNA"/>
</dbReference>
<keyword evidence="2" id="KW-0812">Transmembrane</keyword>
<keyword evidence="2" id="KW-1133">Transmembrane helix</keyword>
<evidence type="ECO:0000256" key="1">
    <source>
        <dbReference type="SAM" id="MobiDB-lite"/>
    </source>
</evidence>
<comment type="caution">
    <text evidence="3">The sequence shown here is derived from an EMBL/GenBank/DDBJ whole genome shotgun (WGS) entry which is preliminary data.</text>
</comment>
<feature type="transmembrane region" description="Helical" evidence="2">
    <location>
        <begin position="35"/>
        <end position="58"/>
    </location>
</feature>
<keyword evidence="2" id="KW-0472">Membrane</keyword>
<name>A0AAD7MQH6_9AGAR</name>
<reference evidence="3" key="1">
    <citation type="submission" date="2023-03" db="EMBL/GenBank/DDBJ databases">
        <title>Massive genome expansion in bonnet fungi (Mycena s.s.) driven by repeated elements and novel gene families across ecological guilds.</title>
        <authorList>
            <consortium name="Lawrence Berkeley National Laboratory"/>
            <person name="Harder C.B."/>
            <person name="Miyauchi S."/>
            <person name="Viragh M."/>
            <person name="Kuo A."/>
            <person name="Thoen E."/>
            <person name="Andreopoulos B."/>
            <person name="Lu D."/>
            <person name="Skrede I."/>
            <person name="Drula E."/>
            <person name="Henrissat B."/>
            <person name="Morin E."/>
            <person name="Kohler A."/>
            <person name="Barry K."/>
            <person name="LaButti K."/>
            <person name="Morin E."/>
            <person name="Salamov A."/>
            <person name="Lipzen A."/>
            <person name="Mereny Z."/>
            <person name="Hegedus B."/>
            <person name="Baldrian P."/>
            <person name="Stursova M."/>
            <person name="Weitz H."/>
            <person name="Taylor A."/>
            <person name="Grigoriev I.V."/>
            <person name="Nagy L.G."/>
            <person name="Martin F."/>
            <person name="Kauserud H."/>
        </authorList>
    </citation>
    <scope>NUCLEOTIDE SEQUENCE</scope>
    <source>
        <strain evidence="3">CBHHK182m</strain>
    </source>
</reference>
<accession>A0AAD7MQH6</accession>
<evidence type="ECO:0000313" key="4">
    <source>
        <dbReference type="Proteomes" id="UP001215598"/>
    </source>
</evidence>
<dbReference type="Proteomes" id="UP001215598">
    <property type="component" value="Unassembled WGS sequence"/>
</dbReference>
<proteinExistence type="predicted"/>
<gene>
    <name evidence="3" type="ORF">B0H16DRAFT_1778630</name>
</gene>
<dbReference type="AlphaFoldDB" id="A0AAD7MQH6"/>
<feature type="region of interest" description="Disordered" evidence="1">
    <location>
        <begin position="203"/>
        <end position="237"/>
    </location>
</feature>
<evidence type="ECO:0000256" key="2">
    <source>
        <dbReference type="SAM" id="Phobius"/>
    </source>
</evidence>